<evidence type="ECO:0000313" key="2">
    <source>
        <dbReference type="Proteomes" id="UP000233551"/>
    </source>
</evidence>
<organism evidence="1 2">
    <name type="scientific">Punica granatum</name>
    <name type="common">Pomegranate</name>
    <dbReference type="NCBI Taxonomy" id="22663"/>
    <lineage>
        <taxon>Eukaryota</taxon>
        <taxon>Viridiplantae</taxon>
        <taxon>Streptophyta</taxon>
        <taxon>Embryophyta</taxon>
        <taxon>Tracheophyta</taxon>
        <taxon>Spermatophyta</taxon>
        <taxon>Magnoliopsida</taxon>
        <taxon>eudicotyledons</taxon>
        <taxon>Gunneridae</taxon>
        <taxon>Pentapetalae</taxon>
        <taxon>rosids</taxon>
        <taxon>malvids</taxon>
        <taxon>Myrtales</taxon>
        <taxon>Lythraceae</taxon>
        <taxon>Punica</taxon>
    </lineage>
</organism>
<protein>
    <submittedName>
        <fullName evidence="1">Uncharacterized protein</fullName>
    </submittedName>
</protein>
<comment type="caution">
    <text evidence="1">The sequence shown here is derived from an EMBL/GenBank/DDBJ whole genome shotgun (WGS) entry which is preliminary data.</text>
</comment>
<proteinExistence type="predicted"/>
<keyword evidence="2" id="KW-1185">Reference proteome</keyword>
<dbReference type="Proteomes" id="UP000233551">
    <property type="component" value="Unassembled WGS sequence"/>
</dbReference>
<dbReference type="AlphaFoldDB" id="A0A2I0I0L8"/>
<gene>
    <name evidence="1" type="ORF">CRG98_042112</name>
</gene>
<evidence type="ECO:0000313" key="1">
    <source>
        <dbReference type="EMBL" id="PKI37498.1"/>
    </source>
</evidence>
<name>A0A2I0I0L8_PUNGR</name>
<accession>A0A2I0I0L8</accession>
<reference evidence="1 2" key="1">
    <citation type="submission" date="2017-11" db="EMBL/GenBank/DDBJ databases">
        <title>De-novo sequencing of pomegranate (Punica granatum L.) genome.</title>
        <authorList>
            <person name="Akparov Z."/>
            <person name="Amiraslanov A."/>
            <person name="Hajiyeva S."/>
            <person name="Abbasov M."/>
            <person name="Kaur K."/>
            <person name="Hamwieh A."/>
            <person name="Solovyev V."/>
            <person name="Salamov A."/>
            <person name="Braich B."/>
            <person name="Kosarev P."/>
            <person name="Mahmoud A."/>
            <person name="Hajiyev E."/>
            <person name="Babayeva S."/>
            <person name="Izzatullayeva V."/>
            <person name="Mammadov A."/>
            <person name="Mammadov A."/>
            <person name="Sharifova S."/>
            <person name="Ojaghi J."/>
            <person name="Eynullazada K."/>
            <person name="Bayramov B."/>
            <person name="Abdulazimova A."/>
            <person name="Shahmuradov I."/>
        </authorList>
    </citation>
    <scope>NUCLEOTIDE SEQUENCE [LARGE SCALE GENOMIC DNA]</scope>
    <source>
        <strain evidence="2">cv. AG2017</strain>
        <tissue evidence="1">Leaf</tissue>
    </source>
</reference>
<dbReference type="EMBL" id="PGOL01004379">
    <property type="protein sequence ID" value="PKI37498.1"/>
    <property type="molecule type" value="Genomic_DNA"/>
</dbReference>
<sequence>MTNNRATVTSNGVAVTRIDVAATSIDVTVTSNPAAVTGICVATTSNPAAVSYKNVMLTYISVVATSIGVVATSNLATDSRKELHPLDDFGRSKGKSPPRLVYEVPREDVNNVGVSCWFGGAPLYPRFVKERSRGGWCLP</sequence>